<dbReference type="EMBL" id="JBHTBF010000002">
    <property type="protein sequence ID" value="MFC7316357.1"/>
    <property type="molecule type" value="Genomic_DNA"/>
</dbReference>
<dbReference type="Proteomes" id="UP001596547">
    <property type="component" value="Unassembled WGS sequence"/>
</dbReference>
<protein>
    <submittedName>
        <fullName evidence="3">SDR family NAD(P)-dependent oxidoreductase</fullName>
    </submittedName>
</protein>
<comment type="similarity">
    <text evidence="1 2">Belongs to the short-chain dehydrogenases/reductases (SDR) family.</text>
</comment>
<name>A0ABD6A7P5_9EURY</name>
<dbReference type="AlphaFoldDB" id="A0ABD6A7P5"/>
<evidence type="ECO:0000256" key="1">
    <source>
        <dbReference type="ARBA" id="ARBA00006484"/>
    </source>
</evidence>
<reference evidence="3 4" key="1">
    <citation type="journal article" date="2019" name="Int. J. Syst. Evol. Microbiol.">
        <title>The Global Catalogue of Microorganisms (GCM) 10K type strain sequencing project: providing services to taxonomists for standard genome sequencing and annotation.</title>
        <authorList>
            <consortium name="The Broad Institute Genomics Platform"/>
            <consortium name="The Broad Institute Genome Sequencing Center for Infectious Disease"/>
            <person name="Wu L."/>
            <person name="Ma J."/>
        </authorList>
    </citation>
    <scope>NUCLEOTIDE SEQUENCE [LARGE SCALE GENOMIC DNA]</scope>
    <source>
        <strain evidence="3 4">PSR21</strain>
    </source>
</reference>
<gene>
    <name evidence="3" type="ORF">ACFQPE_06035</name>
</gene>
<comment type="caution">
    <text evidence="3">The sequence shown here is derived from an EMBL/GenBank/DDBJ whole genome shotgun (WGS) entry which is preliminary data.</text>
</comment>
<evidence type="ECO:0000256" key="2">
    <source>
        <dbReference type="RuleBase" id="RU000363"/>
    </source>
</evidence>
<dbReference type="PRINTS" id="PR00080">
    <property type="entry name" value="SDRFAMILY"/>
</dbReference>
<dbReference type="RefSeq" id="WP_276304385.1">
    <property type="nucleotide sequence ID" value="NZ_CP119992.1"/>
</dbReference>
<evidence type="ECO:0000313" key="3">
    <source>
        <dbReference type="EMBL" id="MFC7316357.1"/>
    </source>
</evidence>
<proteinExistence type="inferred from homology"/>
<dbReference type="InterPro" id="IPR036291">
    <property type="entry name" value="NAD(P)-bd_dom_sf"/>
</dbReference>
<keyword evidence="4" id="KW-1185">Reference proteome</keyword>
<dbReference type="Pfam" id="PF00106">
    <property type="entry name" value="adh_short"/>
    <property type="match status" value="1"/>
</dbReference>
<dbReference type="Gene3D" id="3.40.50.720">
    <property type="entry name" value="NAD(P)-binding Rossmann-like Domain"/>
    <property type="match status" value="1"/>
</dbReference>
<dbReference type="SUPFAM" id="SSF51735">
    <property type="entry name" value="NAD(P)-binding Rossmann-fold domains"/>
    <property type="match status" value="1"/>
</dbReference>
<dbReference type="PRINTS" id="PR00081">
    <property type="entry name" value="GDHRDH"/>
</dbReference>
<accession>A0ABD6A7P5</accession>
<dbReference type="PANTHER" id="PTHR42760">
    <property type="entry name" value="SHORT-CHAIN DEHYDROGENASES/REDUCTASES FAMILY MEMBER"/>
    <property type="match status" value="1"/>
</dbReference>
<sequence>MTPELYDRLDGQVALVTGATRGIGKAVAAALADLGATVYAGARSARDVDDPDVIPVRLDVTNETTVEKAVDRIDRTEGRLDVLVNNAGIEGPKPPLHRVGTDSVDATLDTNLRGPILVTKAALPLLLEREGGRVVNVSSGMGALGEGMSGGYGPYRISKAGLNALTVYLHGEYGGDGLIANSVCPGWVRTDLGGPNATRSVEEGADTIVWLARFEPGGESGRFWRDREVIEW</sequence>
<evidence type="ECO:0000313" key="4">
    <source>
        <dbReference type="Proteomes" id="UP001596547"/>
    </source>
</evidence>
<dbReference type="GeneID" id="79313925"/>
<dbReference type="InterPro" id="IPR002347">
    <property type="entry name" value="SDR_fam"/>
</dbReference>
<organism evidence="3 4">
    <name type="scientific">Halomarina halobia</name>
    <dbReference type="NCBI Taxonomy" id="3033386"/>
    <lineage>
        <taxon>Archaea</taxon>
        <taxon>Methanobacteriati</taxon>
        <taxon>Methanobacteriota</taxon>
        <taxon>Stenosarchaea group</taxon>
        <taxon>Halobacteria</taxon>
        <taxon>Halobacteriales</taxon>
        <taxon>Natronomonadaceae</taxon>
        <taxon>Halomarina</taxon>
    </lineage>
</organism>